<proteinExistence type="predicted"/>
<name>A0ACC2B721_DIPCM</name>
<evidence type="ECO:0000313" key="2">
    <source>
        <dbReference type="Proteomes" id="UP001162992"/>
    </source>
</evidence>
<reference evidence="2" key="1">
    <citation type="journal article" date="2024" name="Proc. Natl. Acad. Sci. U.S.A.">
        <title>Extraordinary preservation of gene collinearity over three hundred million years revealed in homosporous lycophytes.</title>
        <authorList>
            <person name="Li C."/>
            <person name="Wickell D."/>
            <person name="Kuo L.Y."/>
            <person name="Chen X."/>
            <person name="Nie B."/>
            <person name="Liao X."/>
            <person name="Peng D."/>
            <person name="Ji J."/>
            <person name="Jenkins J."/>
            <person name="Williams M."/>
            <person name="Shu S."/>
            <person name="Plott C."/>
            <person name="Barry K."/>
            <person name="Rajasekar S."/>
            <person name="Grimwood J."/>
            <person name="Han X."/>
            <person name="Sun S."/>
            <person name="Hou Z."/>
            <person name="He W."/>
            <person name="Dai G."/>
            <person name="Sun C."/>
            <person name="Schmutz J."/>
            <person name="Leebens-Mack J.H."/>
            <person name="Li F.W."/>
            <person name="Wang L."/>
        </authorList>
    </citation>
    <scope>NUCLEOTIDE SEQUENCE [LARGE SCALE GENOMIC DNA]</scope>
    <source>
        <strain evidence="2">cv. PW_Plant_1</strain>
    </source>
</reference>
<organism evidence="1 2">
    <name type="scientific">Diphasiastrum complanatum</name>
    <name type="common">Issler's clubmoss</name>
    <name type="synonym">Lycopodium complanatum</name>
    <dbReference type="NCBI Taxonomy" id="34168"/>
    <lineage>
        <taxon>Eukaryota</taxon>
        <taxon>Viridiplantae</taxon>
        <taxon>Streptophyta</taxon>
        <taxon>Embryophyta</taxon>
        <taxon>Tracheophyta</taxon>
        <taxon>Lycopodiopsida</taxon>
        <taxon>Lycopodiales</taxon>
        <taxon>Lycopodiaceae</taxon>
        <taxon>Lycopodioideae</taxon>
        <taxon>Diphasiastrum</taxon>
    </lineage>
</organism>
<dbReference type="EMBL" id="CM055108">
    <property type="protein sequence ID" value="KAJ7525560.1"/>
    <property type="molecule type" value="Genomic_DNA"/>
</dbReference>
<dbReference type="Proteomes" id="UP001162992">
    <property type="component" value="Chromosome 17"/>
</dbReference>
<gene>
    <name evidence="1" type="ORF">O6H91_17G056800</name>
</gene>
<comment type="caution">
    <text evidence="1">The sequence shown here is derived from an EMBL/GenBank/DDBJ whole genome shotgun (WGS) entry which is preliminary data.</text>
</comment>
<sequence>MAAYGSGMLAQGVVVMAILSIYTLFSAGFCNGQDIAHYLIPHNEERQRTGVPDLLWDDGVASYSRWWANHQRNFENCAMRHSNGPYGENLFWGSGKAWTPGDAVSSWVDEKQHYSYSANACAGMCGHYTQVVWRNTRKLGCTSVTCDNGNTLIICNYDPPGNYIGQRPF</sequence>
<evidence type="ECO:0000313" key="1">
    <source>
        <dbReference type="EMBL" id="KAJ7525560.1"/>
    </source>
</evidence>
<accession>A0ACC2B721</accession>
<protein>
    <submittedName>
        <fullName evidence="1">Uncharacterized protein</fullName>
    </submittedName>
</protein>
<keyword evidence="2" id="KW-1185">Reference proteome</keyword>